<keyword evidence="2" id="KW-1185">Reference proteome</keyword>
<gene>
    <name evidence="1" type="ORF">CC78DRAFT_169318</name>
</gene>
<accession>A0A9P4KE06</accession>
<comment type="caution">
    <text evidence="1">The sequence shown here is derived from an EMBL/GenBank/DDBJ whole genome shotgun (WGS) entry which is preliminary data.</text>
</comment>
<sequence>MASPGTLTCCFPFLSFDVVSRTTQRVPHMSQPHKNALGSAHHVPPVTAHLLSSRSPLHVLDLRTFPGVQALQSLNAFYYFCWTPRSPLNPASPDHDTIVRYFHVEIVCPYFHFSGDSDLPSLSNPAKYPNLAHT</sequence>
<reference evidence="2" key="1">
    <citation type="journal article" date="2020" name="Stud. Mycol.">
        <title>101 Dothideomycetes genomes: A test case for predicting lifestyles and emergence of pathogens.</title>
        <authorList>
            <person name="Haridas S."/>
            <person name="Albert R."/>
            <person name="Binder M."/>
            <person name="Bloem J."/>
            <person name="LaButti K."/>
            <person name="Salamov A."/>
            <person name="Andreopoulos B."/>
            <person name="Baker S."/>
            <person name="Barry K."/>
            <person name="Bills G."/>
            <person name="Bluhm B."/>
            <person name="Cannon C."/>
            <person name="Castanera R."/>
            <person name="Culley D."/>
            <person name="Daum C."/>
            <person name="Ezra D."/>
            <person name="Gonzalez J."/>
            <person name="Henrissat B."/>
            <person name="Kuo A."/>
            <person name="Liang C."/>
            <person name="Lipzen A."/>
            <person name="Lutzoni F."/>
            <person name="Magnuson J."/>
            <person name="Mondo S."/>
            <person name="Nolan M."/>
            <person name="Ohm R."/>
            <person name="Pangilinan J."/>
            <person name="Park H.-J."/>
            <person name="Ramirez L."/>
            <person name="Alfaro M."/>
            <person name="Sun H."/>
            <person name="Tritt A."/>
            <person name="Yoshinaga Y."/>
            <person name="Zwiers L.-H."/>
            <person name="Turgeon B."/>
            <person name="Goodwin S."/>
            <person name="Spatafora J."/>
            <person name="Crous P."/>
            <person name="Grigoriev I."/>
        </authorList>
    </citation>
    <scope>NUCLEOTIDE SEQUENCE [LARGE SCALE GENOMIC DNA]</scope>
    <source>
        <strain evidence="2">CBS 304.66</strain>
    </source>
</reference>
<dbReference type="Proteomes" id="UP000800093">
    <property type="component" value="Unassembled WGS sequence"/>
</dbReference>
<protein>
    <submittedName>
        <fullName evidence="1">Uncharacterized protein</fullName>
    </submittedName>
</protein>
<name>A0A9P4KE06_9PLEO</name>
<organism evidence="1 2">
    <name type="scientific">Lojkania enalia</name>
    <dbReference type="NCBI Taxonomy" id="147567"/>
    <lineage>
        <taxon>Eukaryota</taxon>
        <taxon>Fungi</taxon>
        <taxon>Dikarya</taxon>
        <taxon>Ascomycota</taxon>
        <taxon>Pezizomycotina</taxon>
        <taxon>Dothideomycetes</taxon>
        <taxon>Pleosporomycetidae</taxon>
        <taxon>Pleosporales</taxon>
        <taxon>Pleosporales incertae sedis</taxon>
        <taxon>Lojkania</taxon>
    </lineage>
</organism>
<evidence type="ECO:0000313" key="1">
    <source>
        <dbReference type="EMBL" id="KAF2265953.1"/>
    </source>
</evidence>
<proteinExistence type="predicted"/>
<evidence type="ECO:0000313" key="2">
    <source>
        <dbReference type="Proteomes" id="UP000800093"/>
    </source>
</evidence>
<dbReference type="EMBL" id="ML986602">
    <property type="protein sequence ID" value="KAF2265953.1"/>
    <property type="molecule type" value="Genomic_DNA"/>
</dbReference>
<dbReference type="AlphaFoldDB" id="A0A9P4KE06"/>